<gene>
    <name evidence="5" type="ORF">BcDW1_5723</name>
</gene>
<evidence type="ECO:0000313" key="6">
    <source>
        <dbReference type="Proteomes" id="UP000012045"/>
    </source>
</evidence>
<evidence type="ECO:0000256" key="1">
    <source>
        <dbReference type="ARBA" id="ARBA00008858"/>
    </source>
</evidence>
<dbReference type="SUPFAM" id="SSF51695">
    <property type="entry name" value="PLC-like phosphodiesterases"/>
    <property type="match status" value="1"/>
</dbReference>
<keyword evidence="4" id="KW-1133">Transmembrane helix</keyword>
<organism evidence="5 6">
    <name type="scientific">Botryotinia fuckeliana (strain BcDW1)</name>
    <name type="common">Noble rot fungus</name>
    <name type="synonym">Botrytis cinerea</name>
    <dbReference type="NCBI Taxonomy" id="1290391"/>
    <lineage>
        <taxon>Eukaryota</taxon>
        <taxon>Fungi</taxon>
        <taxon>Dikarya</taxon>
        <taxon>Ascomycota</taxon>
        <taxon>Pezizomycotina</taxon>
        <taxon>Leotiomycetes</taxon>
        <taxon>Helotiales</taxon>
        <taxon>Sclerotiniaceae</taxon>
        <taxon>Botrytis</taxon>
    </lineage>
</organism>
<dbReference type="PANTHER" id="PTHR31571">
    <property type="entry name" value="ALTERED INHERITANCE OF MITOCHONDRIA PROTEIN 6"/>
    <property type="match status" value="1"/>
</dbReference>
<evidence type="ECO:0000313" key="5">
    <source>
        <dbReference type="EMBL" id="EMR85653.1"/>
    </source>
</evidence>
<evidence type="ECO:0000256" key="2">
    <source>
        <dbReference type="ARBA" id="ARBA00014286"/>
    </source>
</evidence>
<dbReference type="STRING" id="1290391.M7UG14"/>
<sequence length="396" mass="45065">MANPPFELEKNEERSSYSSDGSVSHRNDSWKGLLRGNGKEKRQHNHDKGGLRRRWLSIIGIIIVLGITATFIWLSLLLTVPHRHRPQVPSNKVSSIVDDWRKPEDSVSMLSPWNLDFTEGIAPIACHSHNDYWRTVPLFEAMAAGCTSVEADIYLPTKPGNEDLLVGHSSRSLVQDRTLQSLYIEPLFTILENVNNSSTRSDGDNWKGIFQSSPNTTFVLFLDFKSDGSDLWPHVNQQLEQLRAKNWLTHWNNSSGITWAPIIVIASGNAPFDLLVLNTTCRDIFFDAPLDDIENSLYNNTNSYYASVSMSKAIGRPWLWKFSSTQLDKISEQVSAASDKGLKARYWNTPSWPAKLRDYVSGILIERRVGILNVDEFSSTFYFPLVTRFEKNRLVW</sequence>
<dbReference type="AlphaFoldDB" id="M7UG14"/>
<feature type="region of interest" description="Disordered" evidence="3">
    <location>
        <begin position="1"/>
        <end position="47"/>
    </location>
</feature>
<evidence type="ECO:0000256" key="3">
    <source>
        <dbReference type="SAM" id="MobiDB-lite"/>
    </source>
</evidence>
<keyword evidence="4" id="KW-0812">Transmembrane</keyword>
<dbReference type="GO" id="GO:0008081">
    <property type="term" value="F:phosphoric diester hydrolase activity"/>
    <property type="evidence" value="ECO:0007669"/>
    <property type="project" value="InterPro"/>
</dbReference>
<dbReference type="PANTHER" id="PTHR31571:SF1">
    <property type="entry name" value="ALTERED INHERITANCE OF MITOCHONDRIA PROTEIN 6"/>
    <property type="match status" value="1"/>
</dbReference>
<comment type="similarity">
    <text evidence="1">Belongs to the AIM6 family.</text>
</comment>
<name>M7UG14_BOTF1</name>
<dbReference type="InterPro" id="IPR051236">
    <property type="entry name" value="HAT_RTT109-like"/>
</dbReference>
<proteinExistence type="inferred from homology"/>
<dbReference type="InterPro" id="IPR017946">
    <property type="entry name" value="PLC-like_Pdiesterase_TIM-brl"/>
</dbReference>
<dbReference type="HOGENOM" id="CLU_031561_0_2_1"/>
<dbReference type="Proteomes" id="UP000012045">
    <property type="component" value="Unassembled WGS sequence"/>
</dbReference>
<dbReference type="EMBL" id="KB707893">
    <property type="protein sequence ID" value="EMR85653.1"/>
    <property type="molecule type" value="Genomic_DNA"/>
</dbReference>
<protein>
    <recommendedName>
        <fullName evidence="2">Altered inheritance of mitochondria protein 6</fullName>
    </recommendedName>
</protein>
<dbReference type="GO" id="GO:0006629">
    <property type="term" value="P:lipid metabolic process"/>
    <property type="evidence" value="ECO:0007669"/>
    <property type="project" value="InterPro"/>
</dbReference>
<feature type="transmembrane region" description="Helical" evidence="4">
    <location>
        <begin position="55"/>
        <end position="78"/>
    </location>
</feature>
<reference evidence="6" key="1">
    <citation type="journal article" date="2013" name="Genome Announc.">
        <title>Draft genome sequence of Botrytis cinerea BcDW1, inoculum for noble rot of grape berries.</title>
        <authorList>
            <person name="Blanco-Ulate B."/>
            <person name="Allen G."/>
            <person name="Powell A.L."/>
            <person name="Cantu D."/>
        </authorList>
    </citation>
    <scope>NUCLEOTIDE SEQUENCE [LARGE SCALE GENOMIC DNA]</scope>
    <source>
        <strain evidence="6">BcDW1</strain>
    </source>
</reference>
<keyword evidence="4" id="KW-0472">Membrane</keyword>
<dbReference type="OrthoDB" id="4153866at2759"/>
<accession>M7UG14</accession>
<evidence type="ECO:0000256" key="4">
    <source>
        <dbReference type="SAM" id="Phobius"/>
    </source>
</evidence>